<evidence type="ECO:0000259" key="2">
    <source>
        <dbReference type="Pfam" id="PF10005"/>
    </source>
</evidence>
<dbReference type="Proteomes" id="UP000177515">
    <property type="component" value="Chromosome 1"/>
</dbReference>
<evidence type="ECO:0000313" key="3">
    <source>
        <dbReference type="EMBL" id="AOZ06456.1"/>
    </source>
</evidence>
<dbReference type="InterPro" id="IPR011201">
    <property type="entry name" value="Zinc-ribbon_6_bact"/>
</dbReference>
<reference evidence="3 4" key="1">
    <citation type="submission" date="2016-10" db="EMBL/GenBank/DDBJ databases">
        <title>Complete genome sequences of three Cupriavidus strains isolated from various Malaysian environments.</title>
        <authorList>
            <person name="Abdullah A.A.-A."/>
            <person name="Shafie N.A.H."/>
            <person name="Lau N.S."/>
        </authorList>
    </citation>
    <scope>NUCLEOTIDE SEQUENCE [LARGE SCALE GENOMIC DNA]</scope>
    <source>
        <strain evidence="3 4">USMAA1020</strain>
    </source>
</reference>
<feature type="domain" description="Zinc-ribbon" evidence="2">
    <location>
        <begin position="4"/>
        <end position="100"/>
    </location>
</feature>
<sequence>MKSFHCGQCGQLVFFENVRCERCEAPLGYLPDLGEVSAFAPADDGTWHSLHPAAAGKPYRPCHNYAVENVCNWMIPADAAHADDTLCAACQLTATIPNLDTPGNRLLWYKVEVAKRRLLYTLDMLGLPIGTGELPADRPMRFAFKETSEDEPVLTGHADGLVTLNIAEADDAERERVRAQMHEPYRTLLGHFRHEIGHYYFDRLVRGTHWIEPFRARFGDERADYQAALAQHYEHGAPQGWQDQYISSYAAMHPFEDWAETWAHYLHIVDTLDTATACGLVLAPEDERLPQLSDQTAVDEASFHNLMQRWFPLTYALNSLNRSLGVPDAYPFALAPAVVAKLRFVHNVVSAARRAGRAAMAPGSAAAPGATAAGSSSEADGAAQG</sequence>
<dbReference type="PIRSF" id="PIRSF012641">
    <property type="entry name" value="UCP012641"/>
    <property type="match status" value="1"/>
</dbReference>
<dbReference type="Gene3D" id="3.40.390.70">
    <property type="match status" value="1"/>
</dbReference>
<dbReference type="RefSeq" id="WP_071069542.1">
    <property type="nucleotide sequence ID" value="NZ_CP017754.1"/>
</dbReference>
<dbReference type="Pfam" id="PF10005">
    <property type="entry name" value="Zn_ribbon_DZR_6"/>
    <property type="match status" value="1"/>
</dbReference>
<keyword evidence="4" id="KW-1185">Reference proteome</keyword>
<evidence type="ECO:0000256" key="1">
    <source>
        <dbReference type="SAM" id="MobiDB-lite"/>
    </source>
</evidence>
<proteinExistence type="predicted"/>
<gene>
    <name evidence="3" type="ORF">BKK80_11965</name>
</gene>
<organism evidence="3 4">
    <name type="scientific">Cupriavidus malaysiensis</name>
    <dbReference type="NCBI Taxonomy" id="367825"/>
    <lineage>
        <taxon>Bacteria</taxon>
        <taxon>Pseudomonadati</taxon>
        <taxon>Pseudomonadota</taxon>
        <taxon>Betaproteobacteria</taxon>
        <taxon>Burkholderiales</taxon>
        <taxon>Burkholderiaceae</taxon>
        <taxon>Cupriavidus</taxon>
    </lineage>
</organism>
<protein>
    <recommendedName>
        <fullName evidence="2">Zinc-ribbon domain-containing protein</fullName>
    </recommendedName>
</protein>
<feature type="region of interest" description="Disordered" evidence="1">
    <location>
        <begin position="360"/>
        <end position="385"/>
    </location>
</feature>
<name>A0ABM6F4Q9_9BURK</name>
<dbReference type="EMBL" id="CP017754">
    <property type="protein sequence ID" value="AOZ06456.1"/>
    <property type="molecule type" value="Genomic_DNA"/>
</dbReference>
<dbReference type="InterPro" id="IPR031321">
    <property type="entry name" value="UCP012641"/>
</dbReference>
<dbReference type="Pfam" id="PF15887">
    <property type="entry name" value="Peptidase_Mx"/>
    <property type="match status" value="1"/>
</dbReference>
<evidence type="ECO:0000313" key="4">
    <source>
        <dbReference type="Proteomes" id="UP000177515"/>
    </source>
</evidence>
<accession>A0ABM6F4Q9</accession>